<accession>A0ABW6S0V2</accession>
<dbReference type="Pfam" id="PF13564">
    <property type="entry name" value="DoxX_2"/>
    <property type="match status" value="1"/>
</dbReference>
<feature type="transmembrane region" description="Helical" evidence="5">
    <location>
        <begin position="69"/>
        <end position="87"/>
    </location>
</feature>
<comment type="subcellular location">
    <subcellularLocation>
        <location evidence="1">Membrane</location>
        <topology evidence="1">Multi-pass membrane protein</topology>
    </subcellularLocation>
</comment>
<evidence type="ECO:0000256" key="1">
    <source>
        <dbReference type="ARBA" id="ARBA00004141"/>
    </source>
</evidence>
<organism evidence="6 7">
    <name type="scientific">Nocardia jiangxiensis</name>
    <dbReference type="NCBI Taxonomy" id="282685"/>
    <lineage>
        <taxon>Bacteria</taxon>
        <taxon>Bacillati</taxon>
        <taxon>Actinomycetota</taxon>
        <taxon>Actinomycetes</taxon>
        <taxon>Mycobacteriales</taxon>
        <taxon>Nocardiaceae</taxon>
        <taxon>Nocardia</taxon>
    </lineage>
</organism>
<keyword evidence="3 5" id="KW-1133">Transmembrane helix</keyword>
<feature type="transmembrane region" description="Helical" evidence="5">
    <location>
        <begin position="6"/>
        <end position="24"/>
    </location>
</feature>
<evidence type="ECO:0000313" key="6">
    <source>
        <dbReference type="EMBL" id="MFF3569922.1"/>
    </source>
</evidence>
<keyword evidence="7" id="KW-1185">Reference proteome</keyword>
<dbReference type="Proteomes" id="UP001601992">
    <property type="component" value="Unassembled WGS sequence"/>
</dbReference>
<dbReference type="RefSeq" id="WP_387404468.1">
    <property type="nucleotide sequence ID" value="NZ_JBIAQY010000006.1"/>
</dbReference>
<evidence type="ECO:0000256" key="5">
    <source>
        <dbReference type="SAM" id="Phobius"/>
    </source>
</evidence>
<reference evidence="6 7" key="1">
    <citation type="submission" date="2024-10" db="EMBL/GenBank/DDBJ databases">
        <title>The Natural Products Discovery Center: Release of the First 8490 Sequenced Strains for Exploring Actinobacteria Biosynthetic Diversity.</title>
        <authorList>
            <person name="Kalkreuter E."/>
            <person name="Kautsar S.A."/>
            <person name="Yang D."/>
            <person name="Bader C.D."/>
            <person name="Teijaro C.N."/>
            <person name="Fluegel L."/>
            <person name="Davis C.M."/>
            <person name="Simpson J.R."/>
            <person name="Lauterbach L."/>
            <person name="Steele A.D."/>
            <person name="Gui C."/>
            <person name="Meng S."/>
            <person name="Li G."/>
            <person name="Viehrig K."/>
            <person name="Ye F."/>
            <person name="Su P."/>
            <person name="Kiefer A.F."/>
            <person name="Nichols A."/>
            <person name="Cepeda A.J."/>
            <person name="Yan W."/>
            <person name="Fan B."/>
            <person name="Jiang Y."/>
            <person name="Adhikari A."/>
            <person name="Zheng C.-J."/>
            <person name="Schuster L."/>
            <person name="Cowan T.M."/>
            <person name="Smanski M.J."/>
            <person name="Chevrette M.G."/>
            <person name="De Carvalho L.P.S."/>
            <person name="Shen B."/>
        </authorList>
    </citation>
    <scope>NUCLEOTIDE SEQUENCE [LARGE SCALE GENOMIC DNA]</scope>
    <source>
        <strain evidence="6 7">NPDC002593</strain>
    </source>
</reference>
<dbReference type="EMBL" id="JBIAQY010000006">
    <property type="protein sequence ID" value="MFF3569922.1"/>
    <property type="molecule type" value="Genomic_DNA"/>
</dbReference>
<keyword evidence="4 5" id="KW-0472">Membrane</keyword>
<name>A0ABW6S0V2_9NOCA</name>
<sequence length="116" mass="12356">MSIAYYVVAVITALWVGFSSYSLFARKAFVVDSLVDYGVPQSWWNWLALAKGAGALGLIVGIFLPALGVAAAIGLILYFLGAVATTLRARSYKTTPYPVLYLLPVAVTLILQLAAA</sequence>
<evidence type="ECO:0000256" key="3">
    <source>
        <dbReference type="ARBA" id="ARBA00022989"/>
    </source>
</evidence>
<evidence type="ECO:0000256" key="4">
    <source>
        <dbReference type="ARBA" id="ARBA00023136"/>
    </source>
</evidence>
<feature type="transmembrane region" description="Helical" evidence="5">
    <location>
        <begin position="99"/>
        <end position="115"/>
    </location>
</feature>
<comment type="caution">
    <text evidence="6">The sequence shown here is derived from an EMBL/GenBank/DDBJ whole genome shotgun (WGS) entry which is preliminary data.</text>
</comment>
<dbReference type="InterPro" id="IPR032808">
    <property type="entry name" value="DoxX"/>
</dbReference>
<protein>
    <submittedName>
        <fullName evidence="6">DoxX family protein</fullName>
    </submittedName>
</protein>
<evidence type="ECO:0000313" key="7">
    <source>
        <dbReference type="Proteomes" id="UP001601992"/>
    </source>
</evidence>
<keyword evidence="2 5" id="KW-0812">Transmembrane</keyword>
<evidence type="ECO:0000256" key="2">
    <source>
        <dbReference type="ARBA" id="ARBA00022692"/>
    </source>
</evidence>
<gene>
    <name evidence="6" type="ORF">ACFYXQ_19280</name>
</gene>
<proteinExistence type="predicted"/>